<comment type="subunit">
    <text evidence="9">Monomer.</text>
</comment>
<dbReference type="NCBIfam" id="NF008954">
    <property type="entry name" value="PRK12296.1"/>
    <property type="match status" value="1"/>
</dbReference>
<feature type="region of interest" description="Disordered" evidence="10">
    <location>
        <begin position="20"/>
        <end position="39"/>
    </location>
</feature>
<dbReference type="InterPro" id="IPR015349">
    <property type="entry name" value="OCT_dom"/>
</dbReference>
<gene>
    <name evidence="9" type="primary">obg</name>
    <name evidence="14" type="ORF">HNR45_000160</name>
</gene>
<feature type="domain" description="Obg" evidence="13">
    <location>
        <begin position="1"/>
        <end position="158"/>
    </location>
</feature>
<evidence type="ECO:0000256" key="1">
    <source>
        <dbReference type="ARBA" id="ARBA00001946"/>
    </source>
</evidence>
<evidence type="ECO:0000256" key="2">
    <source>
        <dbReference type="ARBA" id="ARBA00007699"/>
    </source>
</evidence>
<dbReference type="PANTHER" id="PTHR11702:SF31">
    <property type="entry name" value="MITOCHONDRIAL RIBOSOME-ASSOCIATED GTPASE 2"/>
    <property type="match status" value="1"/>
</dbReference>
<comment type="subcellular location">
    <subcellularLocation>
        <location evidence="9">Cytoplasm</location>
    </subcellularLocation>
</comment>
<evidence type="ECO:0000259" key="11">
    <source>
        <dbReference type="PROSITE" id="PS51710"/>
    </source>
</evidence>
<dbReference type="Pfam" id="PF01926">
    <property type="entry name" value="MMR_HSR1"/>
    <property type="match status" value="1"/>
</dbReference>
<evidence type="ECO:0000259" key="12">
    <source>
        <dbReference type="PROSITE" id="PS51881"/>
    </source>
</evidence>
<proteinExistence type="inferred from homology"/>
<evidence type="ECO:0000256" key="6">
    <source>
        <dbReference type="ARBA" id="ARBA00022801"/>
    </source>
</evidence>
<dbReference type="Gene3D" id="3.30.300.350">
    <property type="entry name" value="GTP-binding protein OBG, C-terminal domain"/>
    <property type="match status" value="1"/>
</dbReference>
<dbReference type="NCBIfam" id="TIGR02729">
    <property type="entry name" value="Obg_CgtA"/>
    <property type="match status" value="1"/>
</dbReference>
<feature type="binding site" evidence="9">
    <location>
        <position position="192"/>
    </location>
    <ligand>
        <name>Mg(2+)</name>
        <dbReference type="ChEBI" id="CHEBI:18420"/>
    </ligand>
</feature>
<feature type="binding site" evidence="9">
    <location>
        <begin position="165"/>
        <end position="172"/>
    </location>
    <ligand>
        <name>GTP</name>
        <dbReference type="ChEBI" id="CHEBI:37565"/>
    </ligand>
</feature>
<dbReference type="Gene3D" id="3.40.50.300">
    <property type="entry name" value="P-loop containing nucleotide triphosphate hydrolases"/>
    <property type="match status" value="1"/>
</dbReference>
<dbReference type="PROSITE" id="PS51881">
    <property type="entry name" value="OCT"/>
    <property type="match status" value="1"/>
</dbReference>
<dbReference type="NCBIfam" id="NF008955">
    <property type="entry name" value="PRK12297.1"/>
    <property type="match status" value="1"/>
</dbReference>
<dbReference type="Pfam" id="PF09269">
    <property type="entry name" value="DUF1967"/>
    <property type="match status" value="1"/>
</dbReference>
<dbReference type="InterPro" id="IPR036346">
    <property type="entry name" value="GTP-bd_prot_GTP1/OBG_C_sf"/>
</dbReference>
<dbReference type="Gene3D" id="2.70.210.12">
    <property type="entry name" value="GTP1/OBG domain"/>
    <property type="match status" value="1"/>
</dbReference>
<evidence type="ECO:0000256" key="9">
    <source>
        <dbReference type="HAMAP-Rule" id="MF_01454"/>
    </source>
</evidence>
<dbReference type="GeneID" id="93485445"/>
<sequence>MFIDRARILIESGSGGNGMSSFRREKYVPKGGPSGGDGGHGGAVILRATRNMNTLIDFRYRRIFKAKPGENGQSSNKFGKDANDLYIDVPLGTSVYDDESDKLLADLVADGEEYVALKGGRGGRGNARFATSANRAPKFAEQGEPGQERWLRLELKVLADVGIIGYPSVGKSSLIRKVSAAKPEVAAYPFTTLTPSLGVVRLDEERQFVMADIPGLIEGASKGVGLGHQFLRHVERSKVLLHMVDITGSEGRDPLEDVEIINTELALYSDLLPQKRQLIVANKIDALSDVEELRNFTKIQTEKGREVFPISTVTGEGIPALLQRTWEVLQEVAMEAQEEPAVIDEAIYDETPQPDFTVTRGDDAAYELHGRRIERLVGMTNFDDDYSVLRFQKIWRYMELDEFLREHGVKQGDTIRIGEVEFTFEE</sequence>
<dbReference type="GO" id="GO:0003924">
    <property type="term" value="F:GTPase activity"/>
    <property type="evidence" value="ECO:0007669"/>
    <property type="project" value="UniProtKB-UniRule"/>
</dbReference>
<dbReference type="SUPFAM" id="SSF52540">
    <property type="entry name" value="P-loop containing nucleoside triphosphate hydrolases"/>
    <property type="match status" value="1"/>
</dbReference>
<dbReference type="PROSITE" id="PS00905">
    <property type="entry name" value="GTP1_OBG"/>
    <property type="match status" value="1"/>
</dbReference>
<dbReference type="InterPro" id="IPR006074">
    <property type="entry name" value="GTP1-OBG_CS"/>
</dbReference>
<dbReference type="GO" id="GO:0000287">
    <property type="term" value="F:magnesium ion binding"/>
    <property type="evidence" value="ECO:0007669"/>
    <property type="project" value="InterPro"/>
</dbReference>
<dbReference type="InterPro" id="IPR031167">
    <property type="entry name" value="G_OBG"/>
</dbReference>
<evidence type="ECO:0000256" key="8">
    <source>
        <dbReference type="ARBA" id="ARBA00023134"/>
    </source>
</evidence>
<feature type="binding site" evidence="9">
    <location>
        <position position="172"/>
    </location>
    <ligand>
        <name>Mg(2+)</name>
        <dbReference type="ChEBI" id="CHEBI:18420"/>
    </ligand>
</feature>
<dbReference type="PRINTS" id="PR00326">
    <property type="entry name" value="GTP1OBG"/>
</dbReference>
<feature type="binding site" evidence="9">
    <location>
        <begin position="190"/>
        <end position="194"/>
    </location>
    <ligand>
        <name>GTP</name>
        <dbReference type="ChEBI" id="CHEBI:37565"/>
    </ligand>
</feature>
<dbReference type="AlphaFoldDB" id="A0A841R2R1"/>
<evidence type="ECO:0000313" key="15">
    <source>
        <dbReference type="Proteomes" id="UP000591941"/>
    </source>
</evidence>
<dbReference type="PANTHER" id="PTHR11702">
    <property type="entry name" value="DEVELOPMENTALLY REGULATED GTP-BINDING PROTEIN-RELATED"/>
    <property type="match status" value="1"/>
</dbReference>
<dbReference type="InterPro" id="IPR014100">
    <property type="entry name" value="GTP-bd_Obg/CgtA"/>
</dbReference>
<dbReference type="InterPro" id="IPR027417">
    <property type="entry name" value="P-loop_NTPase"/>
</dbReference>
<dbReference type="EMBL" id="JACHHI010000001">
    <property type="protein sequence ID" value="MBB6477138.1"/>
    <property type="molecule type" value="Genomic_DNA"/>
</dbReference>
<feature type="domain" description="OBG-type G" evidence="11">
    <location>
        <begin position="159"/>
        <end position="330"/>
    </location>
</feature>
<keyword evidence="4 9" id="KW-0479">Metal-binding</keyword>
<dbReference type="SUPFAM" id="SSF102741">
    <property type="entry name" value="Obg GTP-binding protein C-terminal domain"/>
    <property type="match status" value="1"/>
</dbReference>
<dbReference type="GO" id="GO:0042254">
    <property type="term" value="P:ribosome biogenesis"/>
    <property type="evidence" value="ECO:0007669"/>
    <property type="project" value="UniProtKB-UniRule"/>
</dbReference>
<comment type="cofactor">
    <cofactor evidence="1 9">
        <name>Mg(2+)</name>
        <dbReference type="ChEBI" id="CHEBI:18420"/>
    </cofactor>
</comment>
<dbReference type="HAMAP" id="MF_01454">
    <property type="entry name" value="GTPase_Obg"/>
    <property type="match status" value="1"/>
</dbReference>
<dbReference type="Pfam" id="PF01018">
    <property type="entry name" value="GTP1_OBG"/>
    <property type="match status" value="1"/>
</dbReference>
<dbReference type="InterPro" id="IPR036726">
    <property type="entry name" value="GTP1_OBG_dom_sf"/>
</dbReference>
<keyword evidence="6 9" id="KW-0378">Hydrolase</keyword>
<comment type="similarity">
    <text evidence="2 9">Belongs to the TRAFAC class OBG-HflX-like GTPase superfamily. OBG GTPase family.</text>
</comment>
<dbReference type="PROSITE" id="PS51883">
    <property type="entry name" value="OBG"/>
    <property type="match status" value="1"/>
</dbReference>
<name>A0A841R2R1_9FIRM</name>
<organism evidence="14 15">
    <name type="scientific">Negativicoccus succinicivorans</name>
    <dbReference type="NCBI Taxonomy" id="620903"/>
    <lineage>
        <taxon>Bacteria</taxon>
        <taxon>Bacillati</taxon>
        <taxon>Bacillota</taxon>
        <taxon>Negativicutes</taxon>
        <taxon>Veillonellales</taxon>
        <taxon>Veillonellaceae</taxon>
        <taxon>Negativicoccus</taxon>
    </lineage>
</organism>
<keyword evidence="15" id="KW-1185">Reference proteome</keyword>
<keyword evidence="8 9" id="KW-0342">GTP-binding</keyword>
<dbReference type="NCBIfam" id="NF008956">
    <property type="entry name" value="PRK12299.1"/>
    <property type="match status" value="1"/>
</dbReference>
<dbReference type="GO" id="GO:0005737">
    <property type="term" value="C:cytoplasm"/>
    <property type="evidence" value="ECO:0007669"/>
    <property type="project" value="UniProtKB-SubCell"/>
</dbReference>
<dbReference type="FunFam" id="2.70.210.12:FF:000001">
    <property type="entry name" value="GTPase Obg"/>
    <property type="match status" value="1"/>
</dbReference>
<keyword evidence="7 9" id="KW-0460">Magnesium</keyword>
<feature type="binding site" evidence="9">
    <location>
        <begin position="311"/>
        <end position="313"/>
    </location>
    <ligand>
        <name>GTP</name>
        <dbReference type="ChEBI" id="CHEBI:37565"/>
    </ligand>
</feature>
<feature type="binding site" evidence="9">
    <location>
        <begin position="212"/>
        <end position="215"/>
    </location>
    <ligand>
        <name>GTP</name>
        <dbReference type="ChEBI" id="CHEBI:37565"/>
    </ligand>
</feature>
<dbReference type="CDD" id="cd01898">
    <property type="entry name" value="Obg"/>
    <property type="match status" value="1"/>
</dbReference>
<dbReference type="GO" id="GO:0005525">
    <property type="term" value="F:GTP binding"/>
    <property type="evidence" value="ECO:0007669"/>
    <property type="project" value="UniProtKB-UniRule"/>
</dbReference>
<evidence type="ECO:0000256" key="10">
    <source>
        <dbReference type="SAM" id="MobiDB-lite"/>
    </source>
</evidence>
<dbReference type="OrthoDB" id="9807318at2"/>
<dbReference type="PROSITE" id="PS51710">
    <property type="entry name" value="G_OBG"/>
    <property type="match status" value="1"/>
</dbReference>
<dbReference type="InterPro" id="IPR006073">
    <property type="entry name" value="GTP-bd"/>
</dbReference>
<dbReference type="InterPro" id="IPR045086">
    <property type="entry name" value="OBG_GTPase"/>
</dbReference>
<keyword evidence="5 9" id="KW-0547">Nucleotide-binding</keyword>
<evidence type="ECO:0000256" key="7">
    <source>
        <dbReference type="ARBA" id="ARBA00022842"/>
    </source>
</evidence>
<comment type="function">
    <text evidence="9">An essential GTPase which binds GTP, GDP and possibly (p)ppGpp with moderate affinity, with high nucleotide exchange rates and a fairly low GTP hydrolysis rate. Plays a role in control of the cell cycle, stress response, ribosome biogenesis and in those bacteria that undergo differentiation, in morphogenesis control.</text>
</comment>
<feature type="domain" description="OCT" evidence="12">
    <location>
        <begin position="348"/>
        <end position="426"/>
    </location>
</feature>
<dbReference type="RefSeq" id="WP_159821979.1">
    <property type="nucleotide sequence ID" value="NZ_CABWNB010000001.1"/>
</dbReference>
<evidence type="ECO:0000256" key="4">
    <source>
        <dbReference type="ARBA" id="ARBA00022723"/>
    </source>
</evidence>
<evidence type="ECO:0000256" key="5">
    <source>
        <dbReference type="ARBA" id="ARBA00022741"/>
    </source>
</evidence>
<accession>A0A841R2R1</accession>
<keyword evidence="3 9" id="KW-0963">Cytoplasm</keyword>
<dbReference type="SUPFAM" id="SSF82051">
    <property type="entry name" value="Obg GTP-binding protein N-terminal domain"/>
    <property type="match status" value="1"/>
</dbReference>
<evidence type="ECO:0000313" key="14">
    <source>
        <dbReference type="EMBL" id="MBB6477138.1"/>
    </source>
</evidence>
<protein>
    <recommendedName>
        <fullName evidence="9">GTPase Obg</fullName>
        <ecNumber evidence="9">3.6.5.-</ecNumber>
    </recommendedName>
    <alternativeName>
        <fullName evidence="9">GTP-binding protein Obg</fullName>
    </alternativeName>
</protein>
<reference evidence="14 15" key="1">
    <citation type="submission" date="2020-08" db="EMBL/GenBank/DDBJ databases">
        <title>Genomic Encyclopedia of Type Strains, Phase IV (KMG-IV): sequencing the most valuable type-strain genomes for metagenomic binning, comparative biology and taxonomic classification.</title>
        <authorList>
            <person name="Goeker M."/>
        </authorList>
    </citation>
    <scope>NUCLEOTIDE SEQUENCE [LARGE SCALE GENOMIC DNA]</scope>
    <source>
        <strain evidence="14 15">DSM 21255</strain>
    </source>
</reference>
<comment type="caution">
    <text evidence="14">The sequence shown here is derived from an EMBL/GenBank/DDBJ whole genome shotgun (WGS) entry which is preliminary data.</text>
</comment>
<dbReference type="EC" id="3.6.5.-" evidence="9"/>
<evidence type="ECO:0000259" key="13">
    <source>
        <dbReference type="PROSITE" id="PS51883"/>
    </source>
</evidence>
<dbReference type="Proteomes" id="UP000591941">
    <property type="component" value="Unassembled WGS sequence"/>
</dbReference>
<dbReference type="InterPro" id="IPR006169">
    <property type="entry name" value="GTP1_OBG_dom"/>
</dbReference>
<evidence type="ECO:0000256" key="3">
    <source>
        <dbReference type="ARBA" id="ARBA00022490"/>
    </source>
</evidence>
<dbReference type="NCBIfam" id="TIGR03595">
    <property type="entry name" value="Obg_CgtA_exten"/>
    <property type="match status" value="1"/>
</dbReference>
<feature type="binding site" evidence="9">
    <location>
        <begin position="282"/>
        <end position="285"/>
    </location>
    <ligand>
        <name>GTP</name>
        <dbReference type="ChEBI" id="CHEBI:37565"/>
    </ligand>
</feature>